<gene>
    <name evidence="2" type="ORF">PIB30_047073</name>
</gene>
<feature type="transmembrane region" description="Helical" evidence="1">
    <location>
        <begin position="80"/>
        <end position="102"/>
    </location>
</feature>
<accession>A0ABU6VEK1</accession>
<evidence type="ECO:0000313" key="2">
    <source>
        <dbReference type="EMBL" id="MED6172110.1"/>
    </source>
</evidence>
<evidence type="ECO:0008006" key="4">
    <source>
        <dbReference type="Google" id="ProtNLM"/>
    </source>
</evidence>
<keyword evidence="1" id="KW-0812">Transmembrane</keyword>
<keyword evidence="1" id="KW-1133">Transmembrane helix</keyword>
<protein>
    <recommendedName>
        <fullName evidence="4">ER membrane protein complex subunit 4</fullName>
    </recommendedName>
</protein>
<proteinExistence type="predicted"/>
<name>A0ABU6VEK1_9FABA</name>
<dbReference type="Proteomes" id="UP001341840">
    <property type="component" value="Unassembled WGS sequence"/>
</dbReference>
<organism evidence="2 3">
    <name type="scientific">Stylosanthes scabra</name>
    <dbReference type="NCBI Taxonomy" id="79078"/>
    <lineage>
        <taxon>Eukaryota</taxon>
        <taxon>Viridiplantae</taxon>
        <taxon>Streptophyta</taxon>
        <taxon>Embryophyta</taxon>
        <taxon>Tracheophyta</taxon>
        <taxon>Spermatophyta</taxon>
        <taxon>Magnoliopsida</taxon>
        <taxon>eudicotyledons</taxon>
        <taxon>Gunneridae</taxon>
        <taxon>Pentapetalae</taxon>
        <taxon>rosids</taxon>
        <taxon>fabids</taxon>
        <taxon>Fabales</taxon>
        <taxon>Fabaceae</taxon>
        <taxon>Papilionoideae</taxon>
        <taxon>50 kb inversion clade</taxon>
        <taxon>dalbergioids sensu lato</taxon>
        <taxon>Dalbergieae</taxon>
        <taxon>Pterocarpus clade</taxon>
        <taxon>Stylosanthes</taxon>
    </lineage>
</organism>
<comment type="caution">
    <text evidence="2">The sequence shown here is derived from an EMBL/GenBank/DDBJ whole genome shotgun (WGS) entry which is preliminary data.</text>
</comment>
<keyword evidence="1" id="KW-0472">Membrane</keyword>
<evidence type="ECO:0000313" key="3">
    <source>
        <dbReference type="Proteomes" id="UP001341840"/>
    </source>
</evidence>
<dbReference type="EMBL" id="JASCZI010151333">
    <property type="protein sequence ID" value="MED6172110.1"/>
    <property type="molecule type" value="Genomic_DNA"/>
</dbReference>
<sequence length="123" mass="13685">MAPLNSVRAMENMYFSPEILAFATPSRASANAETMQAPKNFTVSLSVKGMRMMKESNGVEPNNMKDVNVTRPFFHGVTSWSAGSIPLSAIILWSTMMSLYFVNMFTTLLSQCNKCSLVFKNKI</sequence>
<reference evidence="2 3" key="1">
    <citation type="journal article" date="2023" name="Plants (Basel)">
        <title>Bridging the Gap: Combining Genomics and Transcriptomics Approaches to Understand Stylosanthes scabra, an Orphan Legume from the Brazilian Caatinga.</title>
        <authorList>
            <person name="Ferreira-Neto J.R.C."/>
            <person name="da Silva M.D."/>
            <person name="Binneck E."/>
            <person name="de Melo N.F."/>
            <person name="da Silva R.H."/>
            <person name="de Melo A.L.T.M."/>
            <person name="Pandolfi V."/>
            <person name="Bustamante F.O."/>
            <person name="Brasileiro-Vidal A.C."/>
            <person name="Benko-Iseppon A.M."/>
        </authorList>
    </citation>
    <scope>NUCLEOTIDE SEQUENCE [LARGE SCALE GENOMIC DNA]</scope>
    <source>
        <tissue evidence="2">Leaves</tissue>
    </source>
</reference>
<keyword evidence="3" id="KW-1185">Reference proteome</keyword>
<evidence type="ECO:0000256" key="1">
    <source>
        <dbReference type="SAM" id="Phobius"/>
    </source>
</evidence>